<proteinExistence type="predicted"/>
<dbReference type="VEuPathDB" id="FungiDB:H310_13043"/>
<dbReference type="EMBL" id="KI913997">
    <property type="protein sequence ID" value="ETV92852.1"/>
    <property type="molecule type" value="Genomic_DNA"/>
</dbReference>
<gene>
    <name evidence="1" type="ORF">H310_13043</name>
</gene>
<evidence type="ECO:0000313" key="1">
    <source>
        <dbReference type="EMBL" id="ETV92852.1"/>
    </source>
</evidence>
<organism evidence="1">
    <name type="scientific">Aphanomyces invadans</name>
    <dbReference type="NCBI Taxonomy" id="157072"/>
    <lineage>
        <taxon>Eukaryota</taxon>
        <taxon>Sar</taxon>
        <taxon>Stramenopiles</taxon>
        <taxon>Oomycota</taxon>
        <taxon>Saprolegniomycetes</taxon>
        <taxon>Saprolegniales</taxon>
        <taxon>Verrucalvaceae</taxon>
        <taxon>Aphanomyces</taxon>
    </lineage>
</organism>
<name>A0A024THP3_9STRA</name>
<dbReference type="RefSeq" id="XP_008878622.1">
    <property type="nucleotide sequence ID" value="XM_008880400.1"/>
</dbReference>
<dbReference type="AlphaFoldDB" id="A0A024THP3"/>
<dbReference type="OrthoDB" id="77477at2759"/>
<protein>
    <recommendedName>
        <fullName evidence="2">SRS domain-containing protein</fullName>
    </recommendedName>
</protein>
<dbReference type="GeneID" id="20090093"/>
<accession>A0A024THP3</accession>
<sequence length="246" mass="25893">MEVGITDSSSLQDGRNDGVCTDKTELHPKDYQMWRLLATTTTVPHVRHVSMCATDIRWHNYFLIHMHQYMGIVAAVVALAAQTSVAQACTARGENVTVSGFVMDNLCISLGTLLDNPTVLTLKGPDVHSIHCLVDVRSCVASKYAILAPPANGSDLYSVKYQLGQDGSTTAKAYAEAARALGGKQGFSVTVTGIDDGTNELQCVTVSRNVVVDGKALSLPATSINSAAGLAAVVPVAFAVAAAWLA</sequence>
<evidence type="ECO:0008006" key="2">
    <source>
        <dbReference type="Google" id="ProtNLM"/>
    </source>
</evidence>
<reference evidence="1" key="1">
    <citation type="submission" date="2013-12" db="EMBL/GenBank/DDBJ databases">
        <title>The Genome Sequence of Aphanomyces invadans NJM9701.</title>
        <authorList>
            <consortium name="The Broad Institute Genomics Platform"/>
            <person name="Russ C."/>
            <person name="Tyler B."/>
            <person name="van West P."/>
            <person name="Dieguez-Uribeondo J."/>
            <person name="Young S.K."/>
            <person name="Zeng Q."/>
            <person name="Gargeya S."/>
            <person name="Fitzgerald M."/>
            <person name="Abouelleil A."/>
            <person name="Alvarado L."/>
            <person name="Chapman S.B."/>
            <person name="Gainer-Dewar J."/>
            <person name="Goldberg J."/>
            <person name="Griggs A."/>
            <person name="Gujja S."/>
            <person name="Hansen M."/>
            <person name="Howarth C."/>
            <person name="Imamovic A."/>
            <person name="Ireland A."/>
            <person name="Larimer J."/>
            <person name="McCowan C."/>
            <person name="Murphy C."/>
            <person name="Pearson M."/>
            <person name="Poon T.W."/>
            <person name="Priest M."/>
            <person name="Roberts A."/>
            <person name="Saif S."/>
            <person name="Shea T."/>
            <person name="Sykes S."/>
            <person name="Wortman J."/>
            <person name="Nusbaum C."/>
            <person name="Birren B."/>
        </authorList>
    </citation>
    <scope>NUCLEOTIDE SEQUENCE [LARGE SCALE GENOMIC DNA]</scope>
    <source>
        <strain evidence="1">NJM9701</strain>
    </source>
</reference>